<dbReference type="InterPro" id="IPR036937">
    <property type="entry name" value="Adhesion_dom_fimbrial_sf"/>
</dbReference>
<keyword evidence="1" id="KW-0732">Signal</keyword>
<reference evidence="2" key="1">
    <citation type="journal article" date="2018" name="Genome Biol.">
        <title>SKESA: strategic k-mer extension for scrupulous assemblies.</title>
        <authorList>
            <person name="Souvorov A."/>
            <person name="Agarwala R."/>
            <person name="Lipman D.J."/>
        </authorList>
    </citation>
    <scope>NUCLEOTIDE SEQUENCE</scope>
    <source>
        <strain evidence="2">3472-64</strain>
    </source>
</reference>
<dbReference type="GO" id="GO:0009289">
    <property type="term" value="C:pilus"/>
    <property type="evidence" value="ECO:0007669"/>
    <property type="project" value="InterPro"/>
</dbReference>
<comment type="caution">
    <text evidence="2">The sequence shown here is derived from an EMBL/GenBank/DDBJ whole genome shotgun (WGS) entry which is preliminary data.</text>
</comment>
<gene>
    <name evidence="2" type="ORF">GND11_003813</name>
</gene>
<organism evidence="2">
    <name type="scientific">Salmonella enterica subsp. salamae serovar 42:f,g,t:--</name>
    <dbReference type="NCBI Taxonomy" id="41518"/>
    <lineage>
        <taxon>Bacteria</taxon>
        <taxon>Pseudomonadati</taxon>
        <taxon>Pseudomonadota</taxon>
        <taxon>Gammaproteobacteria</taxon>
        <taxon>Enterobacterales</taxon>
        <taxon>Enterobacteriaceae</taxon>
        <taxon>Salmonella</taxon>
    </lineage>
</organism>
<reference evidence="2" key="2">
    <citation type="submission" date="2018-07" db="EMBL/GenBank/DDBJ databases">
        <authorList>
            <consortium name="NCBI Pathogen Detection Project"/>
        </authorList>
    </citation>
    <scope>NUCLEOTIDE SEQUENCE</scope>
    <source>
        <strain evidence="2">3472-64</strain>
    </source>
</reference>
<dbReference type="PANTHER" id="PTHR33420:SF12">
    <property type="entry name" value="FIMBRIN-LIKE PROTEIN FIMI-RELATED"/>
    <property type="match status" value="1"/>
</dbReference>
<name>A0A737LLN0_SALER</name>
<dbReference type="Gene3D" id="2.60.40.1090">
    <property type="entry name" value="Fimbrial-type adhesion domain"/>
    <property type="match status" value="1"/>
</dbReference>
<accession>A0A737LLN0</accession>
<protein>
    <submittedName>
        <fullName evidence="2">Fimbrial protein</fullName>
    </submittedName>
</protein>
<dbReference type="InterPro" id="IPR008966">
    <property type="entry name" value="Adhesion_dom_sf"/>
</dbReference>
<feature type="chain" id="PRO_5028302489" evidence="1">
    <location>
        <begin position="29"/>
        <end position="204"/>
    </location>
</feature>
<sequence>MIMKKQLLRSAIVGALAAMSMGGSTALAADGTASLDLTVDANITTGTCAASVIENNNETNTIAFGSVYVSEVYRQTRSKAFAIRFSDCAGLQGKKALLKVAPNNVACPGTSGTDGQYANASTATTKAKRAAVEVWTTDTPKGPGAVKLHCWSKPVQTIDLSGASTTTPVDYPMSALMVGESGATPNDMTAGDFYSPTIFTITYQ</sequence>
<dbReference type="GO" id="GO:0043709">
    <property type="term" value="P:cell adhesion involved in single-species biofilm formation"/>
    <property type="evidence" value="ECO:0007669"/>
    <property type="project" value="TreeGrafter"/>
</dbReference>
<dbReference type="AlphaFoldDB" id="A0A737LLN0"/>
<evidence type="ECO:0000256" key="1">
    <source>
        <dbReference type="SAM" id="SignalP"/>
    </source>
</evidence>
<proteinExistence type="predicted"/>
<feature type="signal peptide" evidence="1">
    <location>
        <begin position="1"/>
        <end position="28"/>
    </location>
</feature>
<dbReference type="SUPFAM" id="SSF49401">
    <property type="entry name" value="Bacterial adhesins"/>
    <property type="match status" value="1"/>
</dbReference>
<dbReference type="PANTHER" id="PTHR33420">
    <property type="entry name" value="FIMBRIAL SUBUNIT ELFA-RELATED"/>
    <property type="match status" value="1"/>
</dbReference>
<evidence type="ECO:0000313" key="2">
    <source>
        <dbReference type="EMBL" id="HAE8210397.1"/>
    </source>
</evidence>
<dbReference type="InterPro" id="IPR050263">
    <property type="entry name" value="Bact_Fimbrial_Adh_Pro"/>
</dbReference>
<dbReference type="EMBL" id="DAATEH010000052">
    <property type="protein sequence ID" value="HAE8210397.1"/>
    <property type="molecule type" value="Genomic_DNA"/>
</dbReference>